<comment type="similarity">
    <text evidence="1 3">Belongs to the N-Me-Phe pilin family.</text>
</comment>
<keyword evidence="4" id="KW-0472">Membrane</keyword>
<dbReference type="EMBL" id="CP138203">
    <property type="protein sequence ID" value="WPC73679.1"/>
    <property type="molecule type" value="Genomic_DNA"/>
</dbReference>
<dbReference type="PROSITE" id="PS00409">
    <property type="entry name" value="PROKAR_NTER_METHYL"/>
    <property type="match status" value="1"/>
</dbReference>
<evidence type="ECO:0000313" key="5">
    <source>
        <dbReference type="EMBL" id="WPC73679.1"/>
    </source>
</evidence>
<keyword evidence="3" id="KW-0281">Fimbrium</keyword>
<dbReference type="Pfam" id="PF00114">
    <property type="entry name" value="Pilin"/>
    <property type="match status" value="1"/>
</dbReference>
<sequence>MLPSRNRRLNRGFSLIELMIVVAIIAVVSAIAVPSYRDYVAKSQLTAGIAVLKGLTAPAELYVQQNGALNSNSDLAMLGIKADSSRLGTLSIEHESLVFRFHSPDGAIAILSRDETTGWQCHMTLPHEMDNSLKPVSCL</sequence>
<evidence type="ECO:0000313" key="6">
    <source>
        <dbReference type="Proteomes" id="UP001304071"/>
    </source>
</evidence>
<feature type="transmembrane region" description="Helical" evidence="4">
    <location>
        <begin position="12"/>
        <end position="33"/>
    </location>
</feature>
<dbReference type="NCBIfam" id="TIGR02532">
    <property type="entry name" value="IV_pilin_GFxxxE"/>
    <property type="match status" value="1"/>
</dbReference>
<name>A0ABZ0QB66_9VIBR</name>
<dbReference type="PRINTS" id="PR00813">
    <property type="entry name" value="BCTERIALGSPG"/>
</dbReference>
<keyword evidence="4" id="KW-1133">Transmembrane helix</keyword>
<gene>
    <name evidence="5" type="ORF">R8Z52_16450</name>
</gene>
<proteinExistence type="inferred from homology"/>
<reference evidence="5 6" key="1">
    <citation type="submission" date="2023-11" db="EMBL/GenBank/DDBJ databases">
        <title>Plant-associative lifestyle of Vibrio porteresiae and its evolutionary dynamics.</title>
        <authorList>
            <person name="Rameshkumar N."/>
            <person name="Kirti K."/>
        </authorList>
    </citation>
    <scope>NUCLEOTIDE SEQUENCE [LARGE SCALE GENOMIC DNA]</scope>
    <source>
        <strain evidence="5 6">MSSRF30</strain>
    </source>
</reference>
<keyword evidence="2" id="KW-0488">Methylation</keyword>
<evidence type="ECO:0000256" key="1">
    <source>
        <dbReference type="ARBA" id="ARBA00005233"/>
    </source>
</evidence>
<dbReference type="Gene3D" id="3.30.700.10">
    <property type="entry name" value="Glycoprotein, Type 4 Pilin"/>
    <property type="match status" value="1"/>
</dbReference>
<dbReference type="RefSeq" id="WP_315972737.1">
    <property type="nucleotide sequence ID" value="NZ_AP024895.1"/>
</dbReference>
<keyword evidence="4" id="KW-0812">Transmembrane</keyword>
<evidence type="ECO:0000256" key="4">
    <source>
        <dbReference type="SAM" id="Phobius"/>
    </source>
</evidence>
<dbReference type="InterPro" id="IPR012902">
    <property type="entry name" value="N_methyl_site"/>
</dbReference>
<dbReference type="Pfam" id="PF07963">
    <property type="entry name" value="N_methyl"/>
    <property type="match status" value="1"/>
</dbReference>
<dbReference type="InterPro" id="IPR000983">
    <property type="entry name" value="Bac_GSPG_pilin"/>
</dbReference>
<evidence type="ECO:0000256" key="2">
    <source>
        <dbReference type="ARBA" id="ARBA00022481"/>
    </source>
</evidence>
<evidence type="ECO:0000256" key="3">
    <source>
        <dbReference type="RuleBase" id="RU000389"/>
    </source>
</evidence>
<dbReference type="InterPro" id="IPR001082">
    <property type="entry name" value="Pilin"/>
</dbReference>
<dbReference type="SUPFAM" id="SSF54523">
    <property type="entry name" value="Pili subunits"/>
    <property type="match status" value="1"/>
</dbReference>
<organism evidence="5 6">
    <name type="scientific">Vibrio porteresiae DSM 19223</name>
    <dbReference type="NCBI Taxonomy" id="1123496"/>
    <lineage>
        <taxon>Bacteria</taxon>
        <taxon>Pseudomonadati</taxon>
        <taxon>Pseudomonadota</taxon>
        <taxon>Gammaproteobacteria</taxon>
        <taxon>Vibrionales</taxon>
        <taxon>Vibrionaceae</taxon>
        <taxon>Vibrio</taxon>
    </lineage>
</organism>
<keyword evidence="6" id="KW-1185">Reference proteome</keyword>
<accession>A0ABZ0QB66</accession>
<protein>
    <submittedName>
        <fullName evidence="5">Prepilin-type N-terminal cleavage/methylation domain-containing protein</fullName>
    </submittedName>
</protein>
<dbReference type="InterPro" id="IPR045584">
    <property type="entry name" value="Pilin-like"/>
</dbReference>
<dbReference type="Proteomes" id="UP001304071">
    <property type="component" value="Chromosome 1"/>
</dbReference>